<dbReference type="CDD" id="cd03221">
    <property type="entry name" value="ABCF_EF-3"/>
    <property type="match status" value="2"/>
</dbReference>
<evidence type="ECO:0000256" key="1">
    <source>
        <dbReference type="ARBA" id="ARBA00022490"/>
    </source>
</evidence>
<keyword evidence="3 11" id="KW-0547">Nucleotide-binding</keyword>
<dbReference type="InterPro" id="IPR027417">
    <property type="entry name" value="P-loop_NTPase"/>
</dbReference>
<dbReference type="InterPro" id="IPR043686">
    <property type="entry name" value="Uup"/>
</dbReference>
<keyword evidence="8 11" id="KW-0234">DNA repair</keyword>
<proteinExistence type="inferred from homology"/>
<dbReference type="Pfam" id="PF00005">
    <property type="entry name" value="ABC_tran"/>
    <property type="match status" value="2"/>
</dbReference>
<dbReference type="FunFam" id="3.40.50.300:FF:000309">
    <property type="entry name" value="ABC transporter ATP-binding protein"/>
    <property type="match status" value="1"/>
</dbReference>
<keyword evidence="1 11" id="KW-0963">Cytoplasm</keyword>
<evidence type="ECO:0000256" key="5">
    <source>
        <dbReference type="ARBA" id="ARBA00022801"/>
    </source>
</evidence>
<dbReference type="GO" id="GO:0005524">
    <property type="term" value="F:ATP binding"/>
    <property type="evidence" value="ECO:0007669"/>
    <property type="project" value="UniProtKB-UniRule"/>
</dbReference>
<dbReference type="Gene3D" id="3.40.50.300">
    <property type="entry name" value="P-loop containing nucleotide triphosphate hydrolases"/>
    <property type="match status" value="2"/>
</dbReference>
<evidence type="ECO:0000256" key="8">
    <source>
        <dbReference type="ARBA" id="ARBA00023204"/>
    </source>
</evidence>
<evidence type="ECO:0000313" key="14">
    <source>
        <dbReference type="EMBL" id="RFF29072.1"/>
    </source>
</evidence>
<dbReference type="InterPro" id="IPR003593">
    <property type="entry name" value="AAA+_ATPase"/>
</dbReference>
<dbReference type="InterPro" id="IPR037118">
    <property type="entry name" value="Val-tRNA_synth_C_sf"/>
</dbReference>
<keyword evidence="11" id="KW-0175">Coiled coil</keyword>
<evidence type="ECO:0000256" key="12">
    <source>
        <dbReference type="SAM" id="MobiDB-lite"/>
    </source>
</evidence>
<evidence type="ECO:0000256" key="10">
    <source>
        <dbReference type="ARBA" id="ARBA00061478"/>
    </source>
</evidence>
<evidence type="ECO:0000256" key="7">
    <source>
        <dbReference type="ARBA" id="ARBA00023125"/>
    </source>
</evidence>
<dbReference type="GO" id="GO:0005737">
    <property type="term" value="C:cytoplasm"/>
    <property type="evidence" value="ECO:0007669"/>
    <property type="project" value="UniProtKB-SubCell"/>
</dbReference>
<dbReference type="FunFam" id="3.40.50.300:FF:000011">
    <property type="entry name" value="Putative ABC transporter ATP-binding component"/>
    <property type="match status" value="1"/>
</dbReference>
<keyword evidence="2 11" id="KW-0677">Repeat</keyword>
<comment type="caution">
    <text evidence="14">The sequence shown here is derived from an EMBL/GenBank/DDBJ whole genome shotgun (WGS) entry which is preliminary data.</text>
</comment>
<evidence type="ECO:0000256" key="2">
    <source>
        <dbReference type="ARBA" id="ARBA00022737"/>
    </source>
</evidence>
<dbReference type="PANTHER" id="PTHR42855">
    <property type="entry name" value="ABC TRANSPORTER ATP-BINDING SUBUNIT"/>
    <property type="match status" value="1"/>
</dbReference>
<keyword evidence="4 11" id="KW-0227">DNA damage</keyword>
<feature type="binding site" evidence="11">
    <location>
        <begin position="36"/>
        <end position="43"/>
    </location>
    <ligand>
        <name>ATP</name>
        <dbReference type="ChEBI" id="CHEBI:30616"/>
        <label>1</label>
    </ligand>
</feature>
<evidence type="ECO:0000256" key="6">
    <source>
        <dbReference type="ARBA" id="ARBA00022840"/>
    </source>
</evidence>
<feature type="region of interest" description="Disordered" evidence="12">
    <location>
        <begin position="527"/>
        <end position="552"/>
    </location>
</feature>
<evidence type="ECO:0000256" key="9">
    <source>
        <dbReference type="ARBA" id="ARBA00049360"/>
    </source>
</evidence>
<protein>
    <recommendedName>
        <fullName evidence="11">ATP-binding protein Uup</fullName>
        <ecNumber evidence="11">3.6.1.-</ecNumber>
    </recommendedName>
</protein>
<dbReference type="GO" id="GO:0003677">
    <property type="term" value="F:DNA binding"/>
    <property type="evidence" value="ECO:0007669"/>
    <property type="project" value="UniProtKB-UniRule"/>
</dbReference>
<comment type="function">
    <text evidence="11">Probably plays a role in ribosome assembly or function. May be involved in resolution of branched DNA intermediates that result from template switching in postreplication gaps. Binds DNA and has ATPase activity.</text>
</comment>
<evidence type="ECO:0000256" key="4">
    <source>
        <dbReference type="ARBA" id="ARBA00022763"/>
    </source>
</evidence>
<dbReference type="Pfam" id="PF12848">
    <property type="entry name" value="ABC_tran_Xtn"/>
    <property type="match status" value="1"/>
</dbReference>
<dbReference type="Gene3D" id="1.10.287.380">
    <property type="entry name" value="Valyl-tRNA synthetase, C-terminal domain"/>
    <property type="match status" value="1"/>
</dbReference>
<dbReference type="InterPro" id="IPR032781">
    <property type="entry name" value="ABC_tran_Xtn"/>
</dbReference>
<keyword evidence="7 11" id="KW-0238">DNA-binding</keyword>
<comment type="similarity">
    <text evidence="10 11">Belongs to the ABC transporter superfamily. ABCF family. Uup subfamily.</text>
</comment>
<dbReference type="GO" id="GO:0006281">
    <property type="term" value="P:DNA repair"/>
    <property type="evidence" value="ECO:0007669"/>
    <property type="project" value="UniProtKB-KW"/>
</dbReference>
<feature type="domain" description="ABC transporter" evidence="13">
    <location>
        <begin position="1"/>
        <end position="247"/>
    </location>
</feature>
<dbReference type="PROSITE" id="PS00211">
    <property type="entry name" value="ABC_TRANSPORTER_1"/>
    <property type="match status" value="2"/>
</dbReference>
<dbReference type="HAMAP" id="MF_00848">
    <property type="entry name" value="Uup"/>
    <property type="match status" value="1"/>
</dbReference>
<dbReference type="AlphaFoldDB" id="A0A3E1K4Q6"/>
<dbReference type="InterPro" id="IPR051309">
    <property type="entry name" value="ABCF_ATPase"/>
</dbReference>
<sequence length="624" mass="69940">MSLVSIRKLDFSIGGPLLLENVELDIEPGERIALVGRNGAGKSTLLKLIAGSIEPDDGEVTIGDGVRVASLQQEVPDDARGSVFDQVAKGLGDVGDLLAEFHRVSHGDFDPDALARVQAKLDATGGWDVDSQVERVLEHLALDGEAAFTELSGGMKRRVLLGRALVQRPDVLLLDEPTNHLDIESIEWLEGFLKEFSGSLVFVTHDRRFLQALATRIVEIDRGQVTSWPGDWQNYLRRVEERAHAEELENRRFDKKLAQEEVWIRQGIKARRTRNEGRVRALEKMRRERLQRRERQGSVQMEAASAGKSGRKVIEAENVSFAWDGRPMVRDFSTTVFRGDRIGLIGANGSGKSTLLKLLLGQLEPQSGTVSLGTNLEIAYFDQHRSVLRDDWSAAENVAEGRDFVEINGKRKHIIGYLQDFLFTPERARAPISKLSGGERNRLLLARLFARPSNLLVMDEPTNDLDAETLELLEELLAEYAGTLLLVSHDREFLDNVVTATFVMEGEGRVGEYVGGYSDWLRQRRPETPVTEAARERPAAPKPKPAKKKPAKLSYKLARELDQLPEKVEALEARMAELTERMNEPDFYRQDAEAITRHTAEVEALQAELDAAYSRWEELEDQAG</sequence>
<comment type="catalytic activity">
    <reaction evidence="9 11">
        <text>ATP + H2O = ADP + phosphate + H(+)</text>
        <dbReference type="Rhea" id="RHEA:13065"/>
        <dbReference type="ChEBI" id="CHEBI:15377"/>
        <dbReference type="ChEBI" id="CHEBI:15378"/>
        <dbReference type="ChEBI" id="CHEBI:30616"/>
        <dbReference type="ChEBI" id="CHEBI:43474"/>
        <dbReference type="ChEBI" id="CHEBI:456216"/>
    </reaction>
</comment>
<comment type="subcellular location">
    <subcellularLocation>
        <location evidence="11">Cytoplasm</location>
    </subcellularLocation>
    <text evidence="11">Associates with ribosomes.</text>
</comment>
<reference evidence="14 15" key="1">
    <citation type="submission" date="2018-08" db="EMBL/GenBank/DDBJ databases">
        <title>Wenzhouxiangella salilacus sp. nov., a novel bacterium isolated from a saline lake in Xinjiang Province, China.</title>
        <authorList>
            <person name="Han S."/>
        </authorList>
    </citation>
    <scope>NUCLEOTIDE SEQUENCE [LARGE SCALE GENOMIC DNA]</scope>
    <source>
        <strain evidence="14 15">XDB06</strain>
    </source>
</reference>
<keyword evidence="5 11" id="KW-0378">Hydrolase</keyword>
<evidence type="ECO:0000313" key="15">
    <source>
        <dbReference type="Proteomes" id="UP000260351"/>
    </source>
</evidence>
<evidence type="ECO:0000256" key="11">
    <source>
        <dbReference type="HAMAP-Rule" id="MF_00848"/>
    </source>
</evidence>
<dbReference type="InterPro" id="IPR003439">
    <property type="entry name" value="ABC_transporter-like_ATP-bd"/>
</dbReference>
<dbReference type="EMBL" id="QUZK01000052">
    <property type="protein sequence ID" value="RFF29072.1"/>
    <property type="molecule type" value="Genomic_DNA"/>
</dbReference>
<dbReference type="InterPro" id="IPR032524">
    <property type="entry name" value="ABC_tran_C"/>
</dbReference>
<accession>A0A3E1K4Q6</accession>
<dbReference type="SMART" id="SM00382">
    <property type="entry name" value="AAA"/>
    <property type="match status" value="2"/>
</dbReference>
<dbReference type="Proteomes" id="UP000260351">
    <property type="component" value="Unassembled WGS sequence"/>
</dbReference>
<keyword evidence="15" id="KW-1185">Reference proteome</keyword>
<feature type="domain" description="ABC transporter" evidence="13">
    <location>
        <begin position="314"/>
        <end position="533"/>
    </location>
</feature>
<feature type="binding site" evidence="11">
    <location>
        <begin position="346"/>
        <end position="353"/>
    </location>
    <ligand>
        <name>ATP</name>
        <dbReference type="ChEBI" id="CHEBI:30616"/>
        <label>2</label>
    </ligand>
</feature>
<dbReference type="SUPFAM" id="SSF52540">
    <property type="entry name" value="P-loop containing nucleoside triphosphate hydrolases"/>
    <property type="match status" value="2"/>
</dbReference>
<dbReference type="PROSITE" id="PS50893">
    <property type="entry name" value="ABC_TRANSPORTER_2"/>
    <property type="match status" value="2"/>
</dbReference>
<dbReference type="Pfam" id="PF16326">
    <property type="entry name" value="ABC_tran_CTD"/>
    <property type="match status" value="1"/>
</dbReference>
<gene>
    <name evidence="11" type="primary">uup</name>
    <name evidence="14" type="ORF">DZC52_14545</name>
</gene>
<evidence type="ECO:0000256" key="3">
    <source>
        <dbReference type="ARBA" id="ARBA00022741"/>
    </source>
</evidence>
<dbReference type="GO" id="GO:0016887">
    <property type="term" value="F:ATP hydrolysis activity"/>
    <property type="evidence" value="ECO:0007669"/>
    <property type="project" value="UniProtKB-UniRule"/>
</dbReference>
<keyword evidence="6 11" id="KW-0067">ATP-binding</keyword>
<feature type="coiled-coil region" evidence="11">
    <location>
        <begin position="561"/>
        <end position="622"/>
    </location>
</feature>
<dbReference type="InterPro" id="IPR017871">
    <property type="entry name" value="ABC_transporter-like_CS"/>
</dbReference>
<organism evidence="14 15">
    <name type="scientific">Wenzhouxiangella sediminis</name>
    <dbReference type="NCBI Taxonomy" id="1792836"/>
    <lineage>
        <taxon>Bacteria</taxon>
        <taxon>Pseudomonadati</taxon>
        <taxon>Pseudomonadota</taxon>
        <taxon>Gammaproteobacteria</taxon>
        <taxon>Chromatiales</taxon>
        <taxon>Wenzhouxiangellaceae</taxon>
        <taxon>Wenzhouxiangella</taxon>
    </lineage>
</organism>
<evidence type="ECO:0000259" key="13">
    <source>
        <dbReference type="PROSITE" id="PS50893"/>
    </source>
</evidence>
<dbReference type="EC" id="3.6.1.-" evidence="11"/>
<dbReference type="GO" id="GO:0043022">
    <property type="term" value="F:ribosome binding"/>
    <property type="evidence" value="ECO:0007669"/>
    <property type="project" value="UniProtKB-UniRule"/>
</dbReference>
<dbReference type="OrthoDB" id="9808609at2"/>
<dbReference type="RefSeq" id="WP_116651878.1">
    <property type="nucleotide sequence ID" value="NZ_QUZK01000052.1"/>
</dbReference>
<name>A0A3E1K4Q6_9GAMM</name>
<feature type="compositionally biased region" description="Basic and acidic residues" evidence="12">
    <location>
        <begin position="527"/>
        <end position="539"/>
    </location>
</feature>
<dbReference type="PANTHER" id="PTHR42855:SF1">
    <property type="entry name" value="ABC TRANSPORTER DOMAIN-CONTAINING PROTEIN"/>
    <property type="match status" value="1"/>
</dbReference>